<feature type="domain" description="Lipid/polyisoprenoid-binding YceI-like" evidence="2">
    <location>
        <begin position="45"/>
        <end position="216"/>
    </location>
</feature>
<sequence length="218" mass="23944">MKKRFLTVLTVAIMAVAFTSCKDKAKEVETSEAEATTETTDVSTKYKVDTEGSTIMWTGHKPTGSHNGTISIESGVMTMNNDALESGTFLINMNSINVMDMPVEDEGHAKLTGHLKSPDFFDVEQFPSSAFEITGIETVDGKTMLSGNLKMKDVSNNITIPVTVNQNGDTLAITSETFTIDRSKWNVKYGSKSFFDNLKDKYINDDIELKINVTATKA</sequence>
<dbReference type="InterPro" id="IPR036761">
    <property type="entry name" value="TTHA0802/YceI-like_sf"/>
</dbReference>
<dbReference type="Gene3D" id="2.40.128.110">
    <property type="entry name" value="Lipid/polyisoprenoid-binding, YceI-like"/>
    <property type="match status" value="1"/>
</dbReference>
<evidence type="ECO:0000313" key="3">
    <source>
        <dbReference type="EMBL" id="PWK17790.1"/>
    </source>
</evidence>
<keyword evidence="1" id="KW-0732">Signal</keyword>
<organism evidence="3 4">
    <name type="scientific">Xanthomarina spongicola</name>
    <dbReference type="NCBI Taxonomy" id="570520"/>
    <lineage>
        <taxon>Bacteria</taxon>
        <taxon>Pseudomonadati</taxon>
        <taxon>Bacteroidota</taxon>
        <taxon>Flavobacteriia</taxon>
        <taxon>Flavobacteriales</taxon>
        <taxon>Flavobacteriaceae</taxon>
        <taxon>Xanthomarina</taxon>
    </lineage>
</organism>
<dbReference type="EMBL" id="QGGP01000007">
    <property type="protein sequence ID" value="PWK17790.1"/>
    <property type="molecule type" value="Genomic_DNA"/>
</dbReference>
<dbReference type="SMART" id="SM00867">
    <property type="entry name" value="YceI"/>
    <property type="match status" value="1"/>
</dbReference>
<dbReference type="OrthoDB" id="951410at2"/>
<accession>A0A316E4H1</accession>
<feature type="chain" id="PRO_5016303513" evidence="1">
    <location>
        <begin position="26"/>
        <end position="218"/>
    </location>
</feature>
<dbReference type="InterPro" id="IPR007372">
    <property type="entry name" value="Lipid/polyisoprenoid-bd_YceI"/>
</dbReference>
<evidence type="ECO:0000256" key="1">
    <source>
        <dbReference type="SAM" id="SignalP"/>
    </source>
</evidence>
<evidence type="ECO:0000313" key="4">
    <source>
        <dbReference type="Proteomes" id="UP000245430"/>
    </source>
</evidence>
<dbReference type="PANTHER" id="PTHR34406:SF1">
    <property type="entry name" value="PROTEIN YCEI"/>
    <property type="match status" value="1"/>
</dbReference>
<evidence type="ECO:0000259" key="2">
    <source>
        <dbReference type="SMART" id="SM00867"/>
    </source>
</evidence>
<feature type="signal peptide" evidence="1">
    <location>
        <begin position="1"/>
        <end position="25"/>
    </location>
</feature>
<keyword evidence="4" id="KW-1185">Reference proteome</keyword>
<dbReference type="PANTHER" id="PTHR34406">
    <property type="entry name" value="PROTEIN YCEI"/>
    <property type="match status" value="1"/>
</dbReference>
<dbReference type="Proteomes" id="UP000245430">
    <property type="component" value="Unassembled WGS sequence"/>
</dbReference>
<dbReference type="SUPFAM" id="SSF101874">
    <property type="entry name" value="YceI-like"/>
    <property type="match status" value="1"/>
</dbReference>
<comment type="caution">
    <text evidence="3">The sequence shown here is derived from an EMBL/GenBank/DDBJ whole genome shotgun (WGS) entry which is preliminary data.</text>
</comment>
<name>A0A316E4H1_9FLAO</name>
<dbReference type="Pfam" id="PF04264">
    <property type="entry name" value="YceI"/>
    <property type="match status" value="1"/>
</dbReference>
<reference evidence="3 4" key="1">
    <citation type="submission" date="2018-05" db="EMBL/GenBank/DDBJ databases">
        <title>Genomic Encyclopedia of Archaeal and Bacterial Type Strains, Phase II (KMG-II): from individual species to whole genera.</title>
        <authorList>
            <person name="Goeker M."/>
        </authorList>
    </citation>
    <scope>NUCLEOTIDE SEQUENCE [LARGE SCALE GENOMIC DNA]</scope>
    <source>
        <strain evidence="3 4">DSM 22637</strain>
    </source>
</reference>
<gene>
    <name evidence="3" type="ORF">LX78_02581</name>
</gene>
<dbReference type="AlphaFoldDB" id="A0A316E4H1"/>
<protein>
    <submittedName>
        <fullName evidence="3">Polyisoprenoid-binding protein YceI</fullName>
    </submittedName>
</protein>
<proteinExistence type="predicted"/>
<dbReference type="PROSITE" id="PS51257">
    <property type="entry name" value="PROKAR_LIPOPROTEIN"/>
    <property type="match status" value="1"/>
</dbReference>
<dbReference type="RefSeq" id="WP_109683085.1">
    <property type="nucleotide sequence ID" value="NZ_QGGP01000007.1"/>
</dbReference>